<dbReference type="OrthoDB" id="25411at2157"/>
<dbReference type="PANTHER" id="PTHR37690">
    <property type="entry name" value="CHORISMATE DEHYDRATASE"/>
    <property type="match status" value="1"/>
</dbReference>
<dbReference type="eggNOG" id="arCOG00655">
    <property type="taxonomic scope" value="Archaea"/>
</dbReference>
<keyword evidence="4" id="KW-1185">Reference proteome</keyword>
<evidence type="ECO:0000313" key="3">
    <source>
        <dbReference type="EMBL" id="ABU81869.1"/>
    </source>
</evidence>
<dbReference type="EMBL" id="CP000816">
    <property type="protein sequence ID" value="ABU81869.1"/>
    <property type="molecule type" value="Genomic_DNA"/>
</dbReference>
<dbReference type="Pfam" id="PF02621">
    <property type="entry name" value="VitK2_biosynth"/>
    <property type="match status" value="1"/>
</dbReference>
<keyword evidence="2" id="KW-0456">Lyase</keyword>
<organism evidence="3 4">
    <name type="scientific">Ignicoccus hospitalis (strain KIN4/I / DSM 18386 / JCM 14125)</name>
    <dbReference type="NCBI Taxonomy" id="453591"/>
    <lineage>
        <taxon>Archaea</taxon>
        <taxon>Thermoproteota</taxon>
        <taxon>Thermoprotei</taxon>
        <taxon>Desulfurococcales</taxon>
        <taxon>Desulfurococcaceae</taxon>
        <taxon>Ignicoccus</taxon>
    </lineage>
</organism>
<dbReference type="InterPro" id="IPR003773">
    <property type="entry name" value="Menaquinone_biosynth"/>
</dbReference>
<name>A8AAB7_IGNH4</name>
<gene>
    <name evidence="3" type="ordered locus">Igni_0687</name>
</gene>
<dbReference type="RefSeq" id="WP_011998721.1">
    <property type="nucleotide sequence ID" value="NC_009776.1"/>
</dbReference>
<dbReference type="GO" id="GO:0016829">
    <property type="term" value="F:lyase activity"/>
    <property type="evidence" value="ECO:0007669"/>
    <property type="project" value="UniProtKB-KW"/>
</dbReference>
<accession>A8AAB7</accession>
<proteinExistence type="predicted"/>
<dbReference type="SUPFAM" id="SSF53850">
    <property type="entry name" value="Periplasmic binding protein-like II"/>
    <property type="match status" value="1"/>
</dbReference>
<evidence type="ECO:0000313" key="4">
    <source>
        <dbReference type="Proteomes" id="UP000000262"/>
    </source>
</evidence>
<reference evidence="3 4" key="1">
    <citation type="journal article" date="2008" name="Genome Biol.">
        <title>A genomic analysis of the archaeal system Ignicoccus hospitalis-Nanoarchaeum equitans.</title>
        <authorList>
            <person name="Podar M."/>
            <person name="Anderson I."/>
            <person name="Makarova K.S."/>
            <person name="Elkins J.G."/>
            <person name="Ivanova N."/>
            <person name="Wall M.A."/>
            <person name="Lykidis A."/>
            <person name="Mavromatis K."/>
            <person name="Sun H."/>
            <person name="Hudson M.E."/>
            <person name="Chen W."/>
            <person name="Deciu C."/>
            <person name="Hutchison D."/>
            <person name="Eads J.R."/>
            <person name="Anderson A."/>
            <person name="Fernandes F."/>
            <person name="Szeto E."/>
            <person name="Lapidus A."/>
            <person name="Kyrpides N.C."/>
            <person name="Saier M.H.Jr."/>
            <person name="Richardson P.M."/>
            <person name="Rachel R."/>
            <person name="Huber H."/>
            <person name="Eisen J.A."/>
            <person name="Koonin E.V."/>
            <person name="Keller M."/>
            <person name="Stetter K.O."/>
        </authorList>
    </citation>
    <scope>NUCLEOTIDE SEQUENCE [LARGE SCALE GENOMIC DNA]</scope>
    <source>
        <strain evidence="4">KIN4/I / DSM 18386 / JCM 14125</strain>
    </source>
</reference>
<dbReference type="HOGENOM" id="CLU_1280783_0_0_2"/>
<dbReference type="AlphaFoldDB" id="A8AAB7"/>
<keyword evidence="1" id="KW-0474">Menaquinone biosynthesis</keyword>
<dbReference type="GO" id="GO:0009234">
    <property type="term" value="P:menaquinone biosynthetic process"/>
    <property type="evidence" value="ECO:0007669"/>
    <property type="project" value="UniProtKB-KW"/>
</dbReference>
<dbReference type="PANTHER" id="PTHR37690:SF1">
    <property type="entry name" value="CHORISMATE DEHYDRATASE"/>
    <property type="match status" value="1"/>
</dbReference>
<dbReference type="Proteomes" id="UP000000262">
    <property type="component" value="Chromosome"/>
</dbReference>
<dbReference type="Gene3D" id="3.40.190.10">
    <property type="entry name" value="Periplasmic binding protein-like II"/>
    <property type="match status" value="1"/>
</dbReference>
<evidence type="ECO:0000256" key="1">
    <source>
        <dbReference type="ARBA" id="ARBA00022428"/>
    </source>
</evidence>
<dbReference type="KEGG" id="iho:Igni_0687"/>
<evidence type="ECO:0000256" key="2">
    <source>
        <dbReference type="ARBA" id="ARBA00023239"/>
    </source>
</evidence>
<protein>
    <submittedName>
        <fullName evidence="3">Periplasmic solute-binding protein-like protein</fullName>
    </submittedName>
</protein>
<dbReference type="InterPro" id="IPR030868">
    <property type="entry name" value="MqnA"/>
</dbReference>
<dbReference type="GeneID" id="5563106"/>
<sequence>MRAALLSIKYMEPLTEHFDVRGWEVVRTTPERSLYMFLNKYVDLAVVSSVAAASLSLEPCFKCPAIYGSGPIENVKLKFLRRGNKVKLWVTPQSYTGRALAVWFLTNRGMDFAFVEDPKNADALVLIGDEARELGGDVVDLGEAWEEAFGRPLVYAVTVSHVPFQLEVRYSWRNIRLAPLEEVLDAYLHTVSTLKNYWIRPAVPPKGLLGLLRSL</sequence>
<dbReference type="STRING" id="453591.Igni_0687"/>